<keyword evidence="2" id="KW-1133">Transmembrane helix</keyword>
<protein>
    <submittedName>
        <fullName evidence="3">Uncharacterized protein</fullName>
    </submittedName>
</protein>
<evidence type="ECO:0000313" key="3">
    <source>
        <dbReference type="EMBL" id="SNR32375.1"/>
    </source>
</evidence>
<dbReference type="RefSeq" id="WP_089299755.1">
    <property type="nucleotide sequence ID" value="NZ_FZNW01000002.1"/>
</dbReference>
<evidence type="ECO:0000256" key="2">
    <source>
        <dbReference type="SAM" id="Phobius"/>
    </source>
</evidence>
<feature type="transmembrane region" description="Helical" evidence="2">
    <location>
        <begin position="12"/>
        <end position="32"/>
    </location>
</feature>
<name>A0A238VDA3_9PSEU</name>
<evidence type="ECO:0000256" key="1">
    <source>
        <dbReference type="SAM" id="MobiDB-lite"/>
    </source>
</evidence>
<sequence>MALGHGRLREATALFGAVGSAVALTGAAFLTVQHATCDDPGMYVRYDSHVELIRGCVDPAQVPEAPRPQQEAGAVPSAELGD</sequence>
<keyword evidence="2" id="KW-0472">Membrane</keyword>
<dbReference type="AlphaFoldDB" id="A0A238VDA3"/>
<keyword evidence="4" id="KW-1185">Reference proteome</keyword>
<dbReference type="Proteomes" id="UP000198348">
    <property type="component" value="Unassembled WGS sequence"/>
</dbReference>
<reference evidence="3 4" key="1">
    <citation type="submission" date="2017-06" db="EMBL/GenBank/DDBJ databases">
        <authorList>
            <person name="Kim H.J."/>
            <person name="Triplett B.A."/>
        </authorList>
    </citation>
    <scope>NUCLEOTIDE SEQUENCE [LARGE SCALE GENOMIC DNA]</scope>
    <source>
        <strain evidence="3 4">DSM 45207</strain>
    </source>
</reference>
<accession>A0A238VDA3</accession>
<dbReference type="EMBL" id="FZNW01000002">
    <property type="protein sequence ID" value="SNR32375.1"/>
    <property type="molecule type" value="Genomic_DNA"/>
</dbReference>
<organism evidence="3 4">
    <name type="scientific">Haloechinothrix alba</name>
    <dbReference type="NCBI Taxonomy" id="664784"/>
    <lineage>
        <taxon>Bacteria</taxon>
        <taxon>Bacillati</taxon>
        <taxon>Actinomycetota</taxon>
        <taxon>Actinomycetes</taxon>
        <taxon>Pseudonocardiales</taxon>
        <taxon>Pseudonocardiaceae</taxon>
        <taxon>Haloechinothrix</taxon>
    </lineage>
</organism>
<gene>
    <name evidence="3" type="ORF">SAMN06265360_102107</name>
</gene>
<dbReference type="OrthoDB" id="3696488at2"/>
<keyword evidence="2" id="KW-0812">Transmembrane</keyword>
<evidence type="ECO:0000313" key="4">
    <source>
        <dbReference type="Proteomes" id="UP000198348"/>
    </source>
</evidence>
<proteinExistence type="predicted"/>
<feature type="region of interest" description="Disordered" evidence="1">
    <location>
        <begin position="60"/>
        <end position="82"/>
    </location>
</feature>